<dbReference type="InterPro" id="IPR031483">
    <property type="entry name" value="AP1AR"/>
</dbReference>
<dbReference type="PANTHER" id="PTHR34529">
    <property type="entry name" value="AP-1 COMPLEX-ASSOCIATED REGULATORY PROTEIN"/>
    <property type="match status" value="1"/>
</dbReference>
<dbReference type="Pfam" id="PF15745">
    <property type="entry name" value="AP1AR"/>
    <property type="match status" value="1"/>
</dbReference>
<feature type="compositionally biased region" description="Basic and acidic residues" evidence="1">
    <location>
        <begin position="113"/>
        <end position="129"/>
    </location>
</feature>
<reference evidence="2 3" key="1">
    <citation type="journal article" date="2011" name="Nature">
        <title>Genome sequencing reveals insights into physiology and longevity of the naked mole rat.</title>
        <authorList>
            <person name="Kim E.B."/>
            <person name="Fang X."/>
            <person name="Fushan A.A."/>
            <person name="Huang Z."/>
            <person name="Lobanov A.V."/>
            <person name="Han L."/>
            <person name="Marino S.M."/>
            <person name="Sun X."/>
            <person name="Turanov A.A."/>
            <person name="Yang P."/>
            <person name="Yim S.H."/>
            <person name="Zhao X."/>
            <person name="Kasaikina M.V."/>
            <person name="Stoletzki N."/>
            <person name="Peng C."/>
            <person name="Polak P."/>
            <person name="Xiong Z."/>
            <person name="Kiezun A."/>
            <person name="Zhu Y."/>
            <person name="Chen Y."/>
            <person name="Kryukov G.V."/>
            <person name="Zhang Q."/>
            <person name="Peshkin L."/>
            <person name="Yang L."/>
            <person name="Bronson R.T."/>
            <person name="Buffenstein R."/>
            <person name="Wang B."/>
            <person name="Han C."/>
            <person name="Li Q."/>
            <person name="Chen L."/>
            <person name="Zhao W."/>
            <person name="Sunyaev S.R."/>
            <person name="Park T.J."/>
            <person name="Zhang G."/>
            <person name="Wang J."/>
            <person name="Gladyshev V.N."/>
        </authorList>
    </citation>
    <scope>NUCLEOTIDE SEQUENCE [LARGE SCALE GENOMIC DNA]</scope>
</reference>
<evidence type="ECO:0000256" key="1">
    <source>
        <dbReference type="SAM" id="MobiDB-lite"/>
    </source>
</evidence>
<organism evidence="2 3">
    <name type="scientific">Heterocephalus glaber</name>
    <name type="common">Naked mole rat</name>
    <dbReference type="NCBI Taxonomy" id="10181"/>
    <lineage>
        <taxon>Eukaryota</taxon>
        <taxon>Metazoa</taxon>
        <taxon>Chordata</taxon>
        <taxon>Craniata</taxon>
        <taxon>Vertebrata</taxon>
        <taxon>Euteleostomi</taxon>
        <taxon>Mammalia</taxon>
        <taxon>Eutheria</taxon>
        <taxon>Euarchontoglires</taxon>
        <taxon>Glires</taxon>
        <taxon>Rodentia</taxon>
        <taxon>Hystricomorpha</taxon>
        <taxon>Bathyergidae</taxon>
        <taxon>Heterocephalus</taxon>
    </lineage>
</organism>
<sequence>MRTAAEAQALGGRWSGAPLFGARIPAVPGARPAGGGAGRHAMGTAAGRSAAGCSPRKRGGCSAQARRRRIQGSNPTSASEDSNRLEWENDFVSAEVDDNGNSEYSGFVNPVLERSDSGIKQSDADQQIR</sequence>
<dbReference type="GO" id="GO:0048203">
    <property type="term" value="P:vesicle targeting, trans-Golgi to endosome"/>
    <property type="evidence" value="ECO:0007669"/>
    <property type="project" value="InterPro"/>
</dbReference>
<dbReference type="GO" id="GO:1900025">
    <property type="term" value="P:negative regulation of substrate adhesion-dependent cell spreading"/>
    <property type="evidence" value="ECO:0007669"/>
    <property type="project" value="InterPro"/>
</dbReference>
<name>G5ASY8_HETGA</name>
<dbReference type="PANTHER" id="PTHR34529:SF1">
    <property type="entry name" value="AP-1 COMPLEX-ASSOCIATED REGULATORY PROTEIN"/>
    <property type="match status" value="1"/>
</dbReference>
<dbReference type="InParanoid" id="G5ASY8"/>
<accession>G5ASY8</accession>
<dbReference type="GO" id="GO:2000146">
    <property type="term" value="P:negative regulation of cell motility"/>
    <property type="evidence" value="ECO:0007669"/>
    <property type="project" value="InterPro"/>
</dbReference>
<dbReference type="Proteomes" id="UP000006813">
    <property type="component" value="Unassembled WGS sequence"/>
</dbReference>
<feature type="region of interest" description="Disordered" evidence="1">
    <location>
        <begin position="28"/>
        <end position="129"/>
    </location>
</feature>
<evidence type="ECO:0000313" key="2">
    <source>
        <dbReference type="EMBL" id="EHB00145.1"/>
    </source>
</evidence>
<dbReference type="AlphaFoldDB" id="G5ASY8"/>
<dbReference type="EMBL" id="JH166819">
    <property type="protein sequence ID" value="EHB00145.1"/>
    <property type="molecule type" value="Genomic_DNA"/>
</dbReference>
<dbReference type="GO" id="GO:0005768">
    <property type="term" value="C:endosome"/>
    <property type="evidence" value="ECO:0007669"/>
    <property type="project" value="TreeGrafter"/>
</dbReference>
<protein>
    <submittedName>
        <fullName evidence="2">Gamma1-adaptin brefeldin A resistance protein</fullName>
    </submittedName>
</protein>
<feature type="compositionally biased region" description="Polar residues" evidence="1">
    <location>
        <begin position="71"/>
        <end position="80"/>
    </location>
</feature>
<gene>
    <name evidence="2" type="ORF">GW7_08066</name>
</gene>
<dbReference type="GO" id="GO:0034315">
    <property type="term" value="P:regulation of Arp2/3 complex-mediated actin nucleation"/>
    <property type="evidence" value="ECO:0007669"/>
    <property type="project" value="InterPro"/>
</dbReference>
<evidence type="ECO:0000313" key="3">
    <source>
        <dbReference type="Proteomes" id="UP000006813"/>
    </source>
</evidence>
<dbReference type="GO" id="GO:0019894">
    <property type="term" value="F:kinesin binding"/>
    <property type="evidence" value="ECO:0007669"/>
    <property type="project" value="TreeGrafter"/>
</dbReference>
<dbReference type="GO" id="GO:0005829">
    <property type="term" value="C:cytosol"/>
    <property type="evidence" value="ECO:0007669"/>
    <property type="project" value="GOC"/>
</dbReference>
<feature type="compositionally biased region" description="Basic residues" evidence="1">
    <location>
        <begin position="55"/>
        <end position="70"/>
    </location>
</feature>
<feature type="compositionally biased region" description="Low complexity" evidence="1">
    <location>
        <begin position="39"/>
        <end position="48"/>
    </location>
</feature>
<proteinExistence type="predicted"/>
<dbReference type="GO" id="GO:0035650">
    <property type="term" value="F:AP-1 adaptor complex binding"/>
    <property type="evidence" value="ECO:0007669"/>
    <property type="project" value="InterPro"/>
</dbReference>